<keyword evidence="2" id="KW-0560">Oxidoreductase</keyword>
<dbReference type="AlphaFoldDB" id="A0A9P4LRK9"/>
<dbReference type="Pfam" id="PF01073">
    <property type="entry name" value="3Beta_HSD"/>
    <property type="match status" value="1"/>
</dbReference>
<comment type="similarity">
    <text evidence="1">Belongs to the 3-beta-HSD family.</text>
</comment>
<dbReference type="Proteomes" id="UP000799777">
    <property type="component" value="Unassembled WGS sequence"/>
</dbReference>
<proteinExistence type="inferred from homology"/>
<gene>
    <name evidence="4" type="ORF">EK21DRAFT_57652</name>
</gene>
<evidence type="ECO:0000256" key="1">
    <source>
        <dbReference type="ARBA" id="ARBA00009219"/>
    </source>
</evidence>
<dbReference type="Gene3D" id="3.40.50.720">
    <property type="entry name" value="NAD(P)-binding Rossmann-like Domain"/>
    <property type="match status" value="1"/>
</dbReference>
<accession>A0A9P4LRK9</accession>
<dbReference type="PANTHER" id="PTHR43245:SF51">
    <property type="entry name" value="SHORT CHAIN DEHYDROGENASE_REDUCTASE FAMILY 42E, MEMBER 2"/>
    <property type="match status" value="1"/>
</dbReference>
<dbReference type="EMBL" id="ML978164">
    <property type="protein sequence ID" value="KAF2033842.1"/>
    <property type="molecule type" value="Genomic_DNA"/>
</dbReference>
<name>A0A9P4LRK9_9PLEO</name>
<dbReference type="SUPFAM" id="SSF51735">
    <property type="entry name" value="NAD(P)-binding Rossmann-fold domains"/>
    <property type="match status" value="1"/>
</dbReference>
<reference evidence="4" key="1">
    <citation type="journal article" date="2020" name="Stud. Mycol.">
        <title>101 Dothideomycetes genomes: a test case for predicting lifestyles and emergence of pathogens.</title>
        <authorList>
            <person name="Haridas S."/>
            <person name="Albert R."/>
            <person name="Binder M."/>
            <person name="Bloem J."/>
            <person name="Labutti K."/>
            <person name="Salamov A."/>
            <person name="Andreopoulos B."/>
            <person name="Baker S."/>
            <person name="Barry K."/>
            <person name="Bills G."/>
            <person name="Bluhm B."/>
            <person name="Cannon C."/>
            <person name="Castanera R."/>
            <person name="Culley D."/>
            <person name="Daum C."/>
            <person name="Ezra D."/>
            <person name="Gonzalez J."/>
            <person name="Henrissat B."/>
            <person name="Kuo A."/>
            <person name="Liang C."/>
            <person name="Lipzen A."/>
            <person name="Lutzoni F."/>
            <person name="Magnuson J."/>
            <person name="Mondo S."/>
            <person name="Nolan M."/>
            <person name="Ohm R."/>
            <person name="Pangilinan J."/>
            <person name="Park H.-J."/>
            <person name="Ramirez L."/>
            <person name="Alfaro M."/>
            <person name="Sun H."/>
            <person name="Tritt A."/>
            <person name="Yoshinaga Y."/>
            <person name="Zwiers L.-H."/>
            <person name="Turgeon B."/>
            <person name="Goodwin S."/>
            <person name="Spatafora J."/>
            <person name="Crous P."/>
            <person name="Grigoriev I."/>
        </authorList>
    </citation>
    <scope>NUCLEOTIDE SEQUENCE</scope>
    <source>
        <strain evidence="4">CBS 110217</strain>
    </source>
</reference>
<keyword evidence="5" id="KW-1185">Reference proteome</keyword>
<dbReference type="InterPro" id="IPR036291">
    <property type="entry name" value="NAD(P)-bd_dom_sf"/>
</dbReference>
<protein>
    <submittedName>
        <fullName evidence="4">C-3 sterol dehydrogenase/C-4 decarboxylase-like protein</fullName>
    </submittedName>
</protein>
<evidence type="ECO:0000313" key="4">
    <source>
        <dbReference type="EMBL" id="KAF2033842.1"/>
    </source>
</evidence>
<comment type="caution">
    <text evidence="4">The sequence shown here is derived from an EMBL/GenBank/DDBJ whole genome shotgun (WGS) entry which is preliminary data.</text>
</comment>
<dbReference type="OrthoDB" id="331544at2759"/>
<evidence type="ECO:0000256" key="2">
    <source>
        <dbReference type="ARBA" id="ARBA00023002"/>
    </source>
</evidence>
<dbReference type="PANTHER" id="PTHR43245">
    <property type="entry name" value="BIFUNCTIONAL POLYMYXIN RESISTANCE PROTEIN ARNA"/>
    <property type="match status" value="1"/>
</dbReference>
<evidence type="ECO:0000313" key="5">
    <source>
        <dbReference type="Proteomes" id="UP000799777"/>
    </source>
</evidence>
<dbReference type="GO" id="GO:0006694">
    <property type="term" value="P:steroid biosynthetic process"/>
    <property type="evidence" value="ECO:0007669"/>
    <property type="project" value="InterPro"/>
</dbReference>
<dbReference type="InterPro" id="IPR002225">
    <property type="entry name" value="3Beta_OHSteriod_DH/Estase"/>
</dbReference>
<evidence type="ECO:0000259" key="3">
    <source>
        <dbReference type="Pfam" id="PF01073"/>
    </source>
</evidence>
<organism evidence="4 5">
    <name type="scientific">Setomelanomma holmii</name>
    <dbReference type="NCBI Taxonomy" id="210430"/>
    <lineage>
        <taxon>Eukaryota</taxon>
        <taxon>Fungi</taxon>
        <taxon>Dikarya</taxon>
        <taxon>Ascomycota</taxon>
        <taxon>Pezizomycotina</taxon>
        <taxon>Dothideomycetes</taxon>
        <taxon>Pleosporomycetidae</taxon>
        <taxon>Pleosporales</taxon>
        <taxon>Pleosporineae</taxon>
        <taxon>Phaeosphaeriaceae</taxon>
        <taxon>Setomelanomma</taxon>
    </lineage>
</organism>
<feature type="domain" description="3-beta hydroxysteroid dehydrogenase/isomerase" evidence="3">
    <location>
        <begin position="7"/>
        <end position="275"/>
    </location>
</feature>
<sequence>MEQVPILVTGGCGFLGTRIISALLDTKRYTITAIDINPPSLGSAAFPTTVRYVRGNILDLEALQKVFDEAKPSIVIHTVGVYPLGPARYSMKGKDGVFKVNVEGTRNVLDASKACGAKGLVYTSSVTVVFDELSGDFKNVDERWPTGRANTAYGQSKGIADSLVLAANTPTFSTCALRSAPIFGPNDPSCIPIIHGLIPAHQTPYILGPGTNLQDYVYVDNVASAHVLAASNLLNSQTAAGLAIFITNGEPVTARDLCLAIWKEFGHVPGRSVSIPEGVAWWLGLAAEWGAWVTGGEGALSRGIVKDGCRERYASIALARRVLGYVPEVGLEEGIRRSCEHYKKTLAERVKR</sequence>
<dbReference type="InterPro" id="IPR050177">
    <property type="entry name" value="Lipid_A_modif_metabolic_enz"/>
</dbReference>
<dbReference type="GO" id="GO:0016616">
    <property type="term" value="F:oxidoreductase activity, acting on the CH-OH group of donors, NAD or NADP as acceptor"/>
    <property type="evidence" value="ECO:0007669"/>
    <property type="project" value="InterPro"/>
</dbReference>